<dbReference type="GO" id="GO:0005198">
    <property type="term" value="F:structural molecule activity"/>
    <property type="evidence" value="ECO:0007669"/>
    <property type="project" value="InterPro"/>
</dbReference>
<evidence type="ECO:0000313" key="18">
    <source>
        <dbReference type="EMBL" id="AHX25729.1"/>
    </source>
</evidence>
<dbReference type="GO" id="GO:0052170">
    <property type="term" value="P:symbiont-mediated suppression of host innate immune response"/>
    <property type="evidence" value="ECO:0007669"/>
    <property type="project" value="UniProtKB-KW"/>
</dbReference>
<evidence type="ECO:0000256" key="15">
    <source>
        <dbReference type="ARBA" id="ARBA00023200"/>
    </source>
</evidence>
<dbReference type="GO" id="GO:0003677">
    <property type="term" value="F:DNA binding"/>
    <property type="evidence" value="ECO:0007669"/>
    <property type="project" value="UniProtKB-KW"/>
</dbReference>
<reference evidence="18" key="1">
    <citation type="submission" date="2014-02" db="EMBL/GenBank/DDBJ databases">
        <authorList>
            <person name="Madsen J."/>
        </authorList>
    </citation>
    <scope>NUCLEOTIDE SEQUENCE</scope>
    <source>
        <strain evidence="18">China:Yue32:2012</strain>
    </source>
</reference>
<dbReference type="GO" id="GO:0019028">
    <property type="term" value="C:viral capsid"/>
    <property type="evidence" value="ECO:0007669"/>
    <property type="project" value="InterPro"/>
</dbReference>
<evidence type="ECO:0000256" key="12">
    <source>
        <dbReference type="ARBA" id="ARBA00022833"/>
    </source>
</evidence>
<evidence type="ECO:0000256" key="5">
    <source>
        <dbReference type="ARBA" id="ARBA00022463"/>
    </source>
</evidence>
<evidence type="ECO:0000256" key="6">
    <source>
        <dbReference type="ARBA" id="ARBA00022553"/>
    </source>
</evidence>
<keyword evidence="14" id="KW-0010">Activator</keyword>
<evidence type="ECO:0000256" key="16">
    <source>
        <dbReference type="ARBA" id="ARBA00023280"/>
    </source>
</evidence>
<keyword evidence="6" id="KW-0597">Phosphoprotein</keyword>
<evidence type="ECO:0000256" key="4">
    <source>
        <dbReference type="ARBA" id="ARBA00014388"/>
    </source>
</evidence>
<evidence type="ECO:0000256" key="10">
    <source>
        <dbReference type="ARBA" id="ARBA00022723"/>
    </source>
</evidence>
<evidence type="ECO:0000256" key="9">
    <source>
        <dbReference type="ARBA" id="ARBA00022632"/>
    </source>
</evidence>
<feature type="region of interest" description="Disordered" evidence="17">
    <location>
        <begin position="92"/>
        <end position="132"/>
    </location>
</feature>
<evidence type="ECO:0000256" key="14">
    <source>
        <dbReference type="ARBA" id="ARBA00023159"/>
    </source>
</evidence>
<evidence type="ECO:0000256" key="7">
    <source>
        <dbReference type="ARBA" id="ARBA00022562"/>
    </source>
</evidence>
<keyword evidence="10" id="KW-0479">Metal-binding</keyword>
<comment type="similarity">
    <text evidence="3">Belongs to the geminiviridae transcriptional activator protein family.</text>
</comment>
<evidence type="ECO:0000256" key="3">
    <source>
        <dbReference type="ARBA" id="ARBA00007672"/>
    </source>
</evidence>
<evidence type="ECO:0000256" key="11">
    <source>
        <dbReference type="ARBA" id="ARBA00022771"/>
    </source>
</evidence>
<accession>A0A023PMK2</accession>
<keyword evidence="13" id="KW-0238">DNA-binding</keyword>
<keyword evidence="15" id="KW-1035">Host cytoplasm</keyword>
<keyword evidence="5" id="KW-0941">Suppressor of RNA silencing</keyword>
<proteinExistence type="inferred from homology"/>
<dbReference type="GO" id="GO:0042025">
    <property type="term" value="C:host cell nucleus"/>
    <property type="evidence" value="ECO:0007669"/>
    <property type="project" value="UniProtKB-SubCell"/>
</dbReference>
<evidence type="ECO:0000256" key="2">
    <source>
        <dbReference type="ARBA" id="ARBA00004192"/>
    </source>
</evidence>
<keyword evidence="9" id="KW-1090">Inhibition of host innate immune response by virus</keyword>
<evidence type="ECO:0000256" key="8">
    <source>
        <dbReference type="ARBA" id="ARBA00022581"/>
    </source>
</evidence>
<keyword evidence="7" id="KW-1048">Host nucleus</keyword>
<evidence type="ECO:0000256" key="13">
    <source>
        <dbReference type="ARBA" id="ARBA00023125"/>
    </source>
</evidence>
<dbReference type="EMBL" id="KJ476508">
    <property type="protein sequence ID" value="AHX25729.1"/>
    <property type="molecule type" value="Genomic_DNA"/>
</dbReference>
<dbReference type="GO" id="GO:0030430">
    <property type="term" value="C:host cell cytoplasm"/>
    <property type="evidence" value="ECO:0007669"/>
    <property type="project" value="UniProtKB-SubCell"/>
</dbReference>
<keyword evidence="12" id="KW-0862">Zinc</keyword>
<feature type="region of interest" description="Disordered" evidence="17">
    <location>
        <begin position="1"/>
        <end position="28"/>
    </location>
</feature>
<reference evidence="18" key="2">
    <citation type="journal article" date="2017" name="Plant Dis.">
        <title>Diversity of Sweepoviruses Infecting Sweet Potato in China.</title>
        <authorList>
            <person name="Liu Q."/>
            <person name="Wang Y."/>
            <person name="Zhang Z."/>
            <person name="Lv H."/>
            <person name="Qiao Q."/>
            <person name="Qin Y."/>
            <person name="Zhang D."/>
            <person name="Tian Y."/>
            <person name="Wang S."/>
            <person name="Li J."/>
        </authorList>
    </citation>
    <scope>NUCLEOTIDE SEQUENCE</scope>
    <source>
        <strain evidence="18">China:Yue32:2012</strain>
    </source>
</reference>
<dbReference type="GO" id="GO:0008270">
    <property type="term" value="F:zinc ion binding"/>
    <property type="evidence" value="ECO:0007669"/>
    <property type="project" value="UniProtKB-KW"/>
</dbReference>
<dbReference type="InterPro" id="IPR000942">
    <property type="entry name" value="Gemini_AL2"/>
</dbReference>
<protein>
    <recommendedName>
        <fullName evidence="4">Transcriptional activator protein</fullName>
    </recommendedName>
</protein>
<keyword evidence="8" id="KW-0945">Host-virus interaction</keyword>
<keyword evidence="16" id="KW-0899">Viral immunoevasion</keyword>
<evidence type="ECO:0000256" key="17">
    <source>
        <dbReference type="SAM" id="MobiDB-lite"/>
    </source>
</evidence>
<dbReference type="Pfam" id="PF01440">
    <property type="entry name" value="Gemini_AL2"/>
    <property type="match status" value="1"/>
</dbReference>
<evidence type="ECO:0000256" key="1">
    <source>
        <dbReference type="ARBA" id="ARBA00004147"/>
    </source>
</evidence>
<sequence>MSEAHSGDKRKAPIQEPIHAAAKKKRRIPEQRTRIVWKQCGCSAFITSQCKYQNGFTHWGITKSCTDYESSRILRQPHVNWSDCTVFPQVFIRPPERSGENNPEVPTASEPPREEATGLPQDIPAVQDNFNPSDWCYSQLDWYFDTP</sequence>
<organism evidence="18">
    <name type="scientific">Sweet potato leaf curl Guangxi virus</name>
    <dbReference type="NCBI Taxonomy" id="1489312"/>
    <lineage>
        <taxon>Viruses</taxon>
        <taxon>Monodnaviria</taxon>
        <taxon>Shotokuvirae</taxon>
        <taxon>Cressdnaviricota</taxon>
        <taxon>Repensiviricetes</taxon>
        <taxon>Geplafuvirales</taxon>
        <taxon>Geminiviridae</taxon>
        <taxon>Begomovirus</taxon>
        <taxon>Begomovirus ipomoeaguangxiense</taxon>
    </lineage>
</organism>
<feature type="compositionally biased region" description="Basic and acidic residues" evidence="17">
    <location>
        <begin position="1"/>
        <end position="13"/>
    </location>
</feature>
<comment type="subcellular location">
    <subcellularLocation>
        <location evidence="2">Host cytoplasm</location>
    </subcellularLocation>
    <subcellularLocation>
        <location evidence="1">Host nucleus</location>
    </subcellularLocation>
</comment>
<keyword evidence="11" id="KW-0863">Zinc-finger</keyword>
<name>A0A023PMK2_9GEMI</name>